<accession>A0A0E9UFW0</accession>
<reference evidence="1" key="1">
    <citation type="submission" date="2014-11" db="EMBL/GenBank/DDBJ databases">
        <authorList>
            <person name="Amaro Gonzalez C."/>
        </authorList>
    </citation>
    <scope>NUCLEOTIDE SEQUENCE</scope>
</reference>
<name>A0A0E9UFW0_ANGAN</name>
<dbReference type="AlphaFoldDB" id="A0A0E9UFW0"/>
<proteinExistence type="predicted"/>
<dbReference type="EMBL" id="GBXM01044427">
    <property type="protein sequence ID" value="JAH64150.1"/>
    <property type="molecule type" value="Transcribed_RNA"/>
</dbReference>
<evidence type="ECO:0000313" key="1">
    <source>
        <dbReference type="EMBL" id="JAH64150.1"/>
    </source>
</evidence>
<protein>
    <submittedName>
        <fullName evidence="1">Uncharacterized protein</fullName>
    </submittedName>
</protein>
<sequence length="64" mass="6998">MKYGPESLAEFLASCEKALSPYFLIFPSRSYRLFPNRATVSARFHGIPSIVCTLSVTGRGGGNK</sequence>
<reference evidence="1" key="2">
    <citation type="journal article" date="2015" name="Fish Shellfish Immunol.">
        <title>Early steps in the European eel (Anguilla anguilla)-Vibrio vulnificus interaction in the gills: Role of the RtxA13 toxin.</title>
        <authorList>
            <person name="Callol A."/>
            <person name="Pajuelo D."/>
            <person name="Ebbesson L."/>
            <person name="Teles M."/>
            <person name="MacKenzie S."/>
            <person name="Amaro C."/>
        </authorList>
    </citation>
    <scope>NUCLEOTIDE SEQUENCE</scope>
</reference>
<organism evidence="1">
    <name type="scientific">Anguilla anguilla</name>
    <name type="common">European freshwater eel</name>
    <name type="synonym">Muraena anguilla</name>
    <dbReference type="NCBI Taxonomy" id="7936"/>
    <lineage>
        <taxon>Eukaryota</taxon>
        <taxon>Metazoa</taxon>
        <taxon>Chordata</taxon>
        <taxon>Craniata</taxon>
        <taxon>Vertebrata</taxon>
        <taxon>Euteleostomi</taxon>
        <taxon>Actinopterygii</taxon>
        <taxon>Neopterygii</taxon>
        <taxon>Teleostei</taxon>
        <taxon>Anguilliformes</taxon>
        <taxon>Anguillidae</taxon>
        <taxon>Anguilla</taxon>
    </lineage>
</organism>